<dbReference type="EMBL" id="JBBGZA010000001">
    <property type="protein sequence ID" value="MEJ5095341.1"/>
    <property type="molecule type" value="Genomic_DNA"/>
</dbReference>
<name>A0ABU8Q766_9SPHN</name>
<comment type="caution">
    <text evidence="7">The sequence shown here is derived from an EMBL/GenBank/DDBJ whole genome shotgun (WGS) entry which is preliminary data.</text>
</comment>
<reference evidence="7 8" key="1">
    <citation type="submission" date="2023-12" db="EMBL/GenBank/DDBJ databases">
        <title>Gut-associated functions are favored during microbiome assembly across C. elegans life.</title>
        <authorList>
            <person name="Zimmermann J."/>
        </authorList>
    </citation>
    <scope>NUCLEOTIDE SEQUENCE [LARGE SCALE GENOMIC DNA]</scope>
    <source>
        <strain evidence="7 8">JUb134</strain>
    </source>
</reference>
<keyword evidence="5 6" id="KW-0472">Membrane</keyword>
<evidence type="ECO:0000256" key="2">
    <source>
        <dbReference type="ARBA" id="ARBA00009773"/>
    </source>
</evidence>
<dbReference type="Pfam" id="PF01594">
    <property type="entry name" value="AI-2E_transport"/>
    <property type="match status" value="1"/>
</dbReference>
<accession>A0ABU8Q766</accession>
<keyword evidence="3 6" id="KW-0812">Transmembrane</keyword>
<evidence type="ECO:0000256" key="1">
    <source>
        <dbReference type="ARBA" id="ARBA00004141"/>
    </source>
</evidence>
<feature type="transmembrane region" description="Helical" evidence="6">
    <location>
        <begin position="286"/>
        <end position="305"/>
    </location>
</feature>
<organism evidence="7 8">
    <name type="scientific">Sphingomonas molluscorum</name>
    <dbReference type="NCBI Taxonomy" id="418184"/>
    <lineage>
        <taxon>Bacteria</taxon>
        <taxon>Pseudomonadati</taxon>
        <taxon>Pseudomonadota</taxon>
        <taxon>Alphaproteobacteria</taxon>
        <taxon>Sphingomonadales</taxon>
        <taxon>Sphingomonadaceae</taxon>
        <taxon>Sphingomonas</taxon>
    </lineage>
</organism>
<evidence type="ECO:0000313" key="7">
    <source>
        <dbReference type="EMBL" id="MEJ5095341.1"/>
    </source>
</evidence>
<dbReference type="RefSeq" id="WP_132881825.1">
    <property type="nucleotide sequence ID" value="NZ_JBBGZA010000001.1"/>
</dbReference>
<proteinExistence type="inferred from homology"/>
<dbReference type="Proteomes" id="UP001380365">
    <property type="component" value="Unassembled WGS sequence"/>
</dbReference>
<comment type="subcellular location">
    <subcellularLocation>
        <location evidence="1">Membrane</location>
        <topology evidence="1">Multi-pass membrane protein</topology>
    </subcellularLocation>
</comment>
<feature type="transmembrane region" description="Helical" evidence="6">
    <location>
        <begin position="248"/>
        <end position="274"/>
    </location>
</feature>
<feature type="transmembrane region" description="Helical" evidence="6">
    <location>
        <begin position="69"/>
        <end position="88"/>
    </location>
</feature>
<feature type="transmembrane region" description="Helical" evidence="6">
    <location>
        <begin position="311"/>
        <end position="332"/>
    </location>
</feature>
<comment type="similarity">
    <text evidence="2">Belongs to the autoinducer-2 exporter (AI-2E) (TC 2.A.86) family.</text>
</comment>
<gene>
    <name evidence="7" type="ORF">WH159_12425</name>
</gene>
<evidence type="ECO:0000256" key="6">
    <source>
        <dbReference type="SAM" id="Phobius"/>
    </source>
</evidence>
<dbReference type="InterPro" id="IPR002549">
    <property type="entry name" value="AI-2E-like"/>
</dbReference>
<feature type="transmembrane region" description="Helical" evidence="6">
    <location>
        <begin position="149"/>
        <end position="170"/>
    </location>
</feature>
<keyword evidence="8" id="KW-1185">Reference proteome</keyword>
<protein>
    <submittedName>
        <fullName evidence="7">AI-2E family transporter</fullName>
    </submittedName>
</protein>
<feature type="transmembrane region" description="Helical" evidence="6">
    <location>
        <begin position="37"/>
        <end position="57"/>
    </location>
</feature>
<dbReference type="PANTHER" id="PTHR21716">
    <property type="entry name" value="TRANSMEMBRANE PROTEIN"/>
    <property type="match status" value="1"/>
</dbReference>
<feature type="transmembrane region" description="Helical" evidence="6">
    <location>
        <begin position="205"/>
        <end position="236"/>
    </location>
</feature>
<sequence>MNRLRPDAEDARFLRRVVLLILIAAVAVALYRALNLLILAFGSMLGATVIHALADIYGRRLRVPERARVPAGMVTVLASVGFLVWLFGYQFGSQVNALVLALPGLLSDLAAWMSHSPVGARIVEAVEAAFAGSRIAQDIGGLVQGSGELLLNCILLLAGAMFFAADPGIYRRGALLLIPRSKRDAFADALDDTAETLRLWLRAQIILMTSMGVLIGVGLWISGVPSAAALGLLAGLSEFIPYVGPTAAMIPALGLGATQGTGPLIGALVTYAVVRLLQTNFITPFVQARVIAIPPAITLFAIIAIGMVFGLFGLFFSAALLVVIFTLIRSLYLRETLGEDV</sequence>
<feature type="transmembrane region" description="Helical" evidence="6">
    <location>
        <begin position="13"/>
        <end position="31"/>
    </location>
</feature>
<evidence type="ECO:0000256" key="4">
    <source>
        <dbReference type="ARBA" id="ARBA00022989"/>
    </source>
</evidence>
<dbReference type="PANTHER" id="PTHR21716:SF62">
    <property type="entry name" value="TRANSPORT PROTEIN YDBI-RELATED"/>
    <property type="match status" value="1"/>
</dbReference>
<keyword evidence="4 6" id="KW-1133">Transmembrane helix</keyword>
<evidence type="ECO:0000313" key="8">
    <source>
        <dbReference type="Proteomes" id="UP001380365"/>
    </source>
</evidence>
<evidence type="ECO:0000256" key="5">
    <source>
        <dbReference type="ARBA" id="ARBA00023136"/>
    </source>
</evidence>
<evidence type="ECO:0000256" key="3">
    <source>
        <dbReference type="ARBA" id="ARBA00022692"/>
    </source>
</evidence>